<comment type="caution">
    <text evidence="2">The sequence shown here is derived from an EMBL/GenBank/DDBJ whole genome shotgun (WGS) entry which is preliminary data.</text>
</comment>
<evidence type="ECO:0000313" key="3">
    <source>
        <dbReference type="Proteomes" id="UP000031552"/>
    </source>
</evidence>
<dbReference type="AlphaFoldDB" id="A0A090D2I8"/>
<dbReference type="InterPro" id="IPR035407">
    <property type="entry name" value="DUF5399"/>
</dbReference>
<accession>A0A090D2I8</accession>
<gene>
    <name evidence="2" type="ORF">CSEC_1868</name>
</gene>
<organism evidence="2 3">
    <name type="scientific">Candidatus Criblamydia sequanensis CRIB-18</name>
    <dbReference type="NCBI Taxonomy" id="1437425"/>
    <lineage>
        <taxon>Bacteria</taxon>
        <taxon>Pseudomonadati</taxon>
        <taxon>Chlamydiota</taxon>
        <taxon>Chlamydiia</taxon>
        <taxon>Parachlamydiales</taxon>
        <taxon>Candidatus Criblamydiaceae</taxon>
        <taxon>Candidatus Criblamydia</taxon>
    </lineage>
</organism>
<feature type="transmembrane region" description="Helical" evidence="1">
    <location>
        <begin position="54"/>
        <end position="71"/>
    </location>
</feature>
<sequence>MATTIDNYDLNVYNLYALRTKLVEDINRQYRLDQAAAVTTHTVVPTFQPLLTEIDLLLGVVPFINPWAYFFPPKKFRNARRSSFAFWRIAPSLGTFDEQEELEELIENIPVSNSEEKREKHAIQACLKEVDKLNSMLRFITGRIGQFLQG</sequence>
<reference evidence="2" key="1">
    <citation type="submission" date="2013-12" db="EMBL/GenBank/DDBJ databases">
        <authorList>
            <person name="Linke B."/>
        </authorList>
    </citation>
    <scope>NUCLEOTIDE SEQUENCE [LARGE SCALE GENOMIC DNA]</scope>
    <source>
        <strain evidence="2">CRIB-18</strain>
    </source>
</reference>
<proteinExistence type="predicted"/>
<dbReference type="EMBL" id="CCEJ010000009">
    <property type="protein sequence ID" value="CDR34675.1"/>
    <property type="molecule type" value="Genomic_DNA"/>
</dbReference>
<dbReference type="eggNOG" id="ENOG5032QW4">
    <property type="taxonomic scope" value="Bacteria"/>
</dbReference>
<protein>
    <submittedName>
        <fullName evidence="2">Conserved putative membrane protein</fullName>
    </submittedName>
</protein>
<evidence type="ECO:0000256" key="1">
    <source>
        <dbReference type="SAM" id="Phobius"/>
    </source>
</evidence>
<keyword evidence="3" id="KW-1185">Reference proteome</keyword>
<dbReference type="RefSeq" id="WP_041018227.1">
    <property type="nucleotide sequence ID" value="NZ_CCEJ010000009.1"/>
</dbReference>
<dbReference type="Pfam" id="PF17377">
    <property type="entry name" value="DUF5399"/>
    <property type="match status" value="1"/>
</dbReference>
<reference evidence="2" key="2">
    <citation type="submission" date="2014-09" db="EMBL/GenBank/DDBJ databases">
        <title>Criblamydia sequanensis harbors a mega-plasmid encoding arsenite resistance.</title>
        <authorList>
            <person name="Bertelli C."/>
            <person name="Goesmann A."/>
            <person name="Greub G."/>
        </authorList>
    </citation>
    <scope>NUCLEOTIDE SEQUENCE [LARGE SCALE GENOMIC DNA]</scope>
    <source>
        <strain evidence="2">CRIB-18</strain>
    </source>
</reference>
<name>A0A090D2I8_9BACT</name>
<dbReference type="OrthoDB" id="21408at2"/>
<keyword evidence="1" id="KW-1133">Transmembrane helix</keyword>
<keyword evidence="1" id="KW-0812">Transmembrane</keyword>
<dbReference type="Proteomes" id="UP000031552">
    <property type="component" value="Unassembled WGS sequence"/>
</dbReference>
<keyword evidence="1" id="KW-0472">Membrane</keyword>
<dbReference type="STRING" id="1437425.CSEC_1868"/>
<evidence type="ECO:0000313" key="2">
    <source>
        <dbReference type="EMBL" id="CDR34675.1"/>
    </source>
</evidence>